<keyword evidence="3" id="KW-1185">Reference proteome</keyword>
<feature type="compositionally biased region" description="Polar residues" evidence="1">
    <location>
        <begin position="472"/>
        <end position="503"/>
    </location>
</feature>
<comment type="caution">
    <text evidence="2">The sequence shown here is derived from an EMBL/GenBank/DDBJ whole genome shotgun (WGS) entry which is preliminary data.</text>
</comment>
<evidence type="ECO:0000256" key="1">
    <source>
        <dbReference type="SAM" id="MobiDB-lite"/>
    </source>
</evidence>
<evidence type="ECO:0008006" key="4">
    <source>
        <dbReference type="Google" id="ProtNLM"/>
    </source>
</evidence>
<feature type="region of interest" description="Disordered" evidence="1">
    <location>
        <begin position="446"/>
        <end position="552"/>
    </location>
</feature>
<organism evidence="2 3">
    <name type="scientific">Marasmius oreades</name>
    <name type="common">fairy-ring Marasmius</name>
    <dbReference type="NCBI Taxonomy" id="181124"/>
    <lineage>
        <taxon>Eukaryota</taxon>
        <taxon>Fungi</taxon>
        <taxon>Dikarya</taxon>
        <taxon>Basidiomycota</taxon>
        <taxon>Agaricomycotina</taxon>
        <taxon>Agaricomycetes</taxon>
        <taxon>Agaricomycetidae</taxon>
        <taxon>Agaricales</taxon>
        <taxon>Marasmiineae</taxon>
        <taxon>Marasmiaceae</taxon>
        <taxon>Marasmius</taxon>
    </lineage>
</organism>
<feature type="region of interest" description="Disordered" evidence="1">
    <location>
        <begin position="373"/>
        <end position="398"/>
    </location>
</feature>
<dbReference type="AlphaFoldDB" id="A0A9P7UPH5"/>
<proteinExistence type="predicted"/>
<evidence type="ECO:0000313" key="3">
    <source>
        <dbReference type="Proteomes" id="UP001049176"/>
    </source>
</evidence>
<dbReference type="OrthoDB" id="3133596at2759"/>
<dbReference type="EMBL" id="CM032187">
    <property type="protein sequence ID" value="KAG7089015.1"/>
    <property type="molecule type" value="Genomic_DNA"/>
</dbReference>
<accession>A0A9P7UPH5</accession>
<sequence>MPKIPVTKKRYSSSAGPGVLEYDAERKQKETDLGLNMWLDAFRLRIIAAAVHGYRCLITLESGAYNSDLNFCHLVARTTDRMLLRALEYAIGLYPSTLFLNSYLNLIILKVDLHHTYDNGRFLLLPQLSVLREILTYLQRNEAVLLTKDKEKFYQKFSRHVWTYEFLNVSYDPERSINRKRIDETKVIGGLNRFANADGYIECRYPFDQPVLSNLESHGHPLFMAFNAAFLLWEQSEEIFEHLYREQESIRLVHEIGVLLTRPPPAVFYQTKPGQPNAPSSTEKLDYLLPQEARYTEKLPLFKELLEEFQKARDGESDVLPGGVVSPSAKKRKQRSPSSRLTRSSKLSVRDFILAGHHEGRVVDDDNAIPTQVTSPCAPPSTANLTACRSPPRKRQLENDTNDVIPLTRTPKCPRIGNSNCKTRFSSIDSTVGCDTRVRKIRHKATRTEVPPNRSTPTHSLGQYPNLVSDENMASDTNTSKRTLRSSIRQTFSPSSSLENQSGVYELSEGEFDSHPVTTRKRAYENDEGEWGNKQQRKRLRREVRKKLAHWG</sequence>
<feature type="region of interest" description="Disordered" evidence="1">
    <location>
        <begin position="316"/>
        <end position="344"/>
    </location>
</feature>
<dbReference type="GeneID" id="66079803"/>
<protein>
    <recommendedName>
        <fullName evidence="4">HNH nuclease domain-containing protein</fullName>
    </recommendedName>
</protein>
<dbReference type="KEGG" id="more:E1B28_010728"/>
<reference evidence="2" key="1">
    <citation type="journal article" date="2021" name="Genome Biol. Evol.">
        <title>The assembled and annotated genome of the fairy-ring fungus Marasmius oreades.</title>
        <authorList>
            <person name="Hiltunen M."/>
            <person name="Ament-Velasquez S.L."/>
            <person name="Johannesson H."/>
        </authorList>
    </citation>
    <scope>NUCLEOTIDE SEQUENCE</scope>
    <source>
        <strain evidence="2">03SP1</strain>
    </source>
</reference>
<dbReference type="RefSeq" id="XP_043005485.1">
    <property type="nucleotide sequence ID" value="XM_043155703.1"/>
</dbReference>
<gene>
    <name evidence="2" type="ORF">E1B28_010728</name>
</gene>
<name>A0A9P7UPH5_9AGAR</name>
<dbReference type="Proteomes" id="UP001049176">
    <property type="component" value="Chromosome 7"/>
</dbReference>
<feature type="compositionally biased region" description="Basic residues" evidence="1">
    <location>
        <begin position="535"/>
        <end position="552"/>
    </location>
</feature>
<feature type="compositionally biased region" description="Polar residues" evidence="1">
    <location>
        <begin position="453"/>
        <end position="463"/>
    </location>
</feature>
<evidence type="ECO:0000313" key="2">
    <source>
        <dbReference type="EMBL" id="KAG7089015.1"/>
    </source>
</evidence>
<feature type="compositionally biased region" description="Polar residues" evidence="1">
    <location>
        <begin position="373"/>
        <end position="387"/>
    </location>
</feature>